<dbReference type="RefSeq" id="WP_194124712.1">
    <property type="nucleotide sequence ID" value="NZ_JACYGY010000002.1"/>
</dbReference>
<dbReference type="Proteomes" id="UP000634134">
    <property type="component" value="Unassembled WGS sequence"/>
</dbReference>
<dbReference type="InterPro" id="IPR009097">
    <property type="entry name" value="Cyclic_Pdiesterase"/>
</dbReference>
<organism evidence="1 2">
    <name type="scientific">Dyadobacter subterraneus</name>
    <dbReference type="NCBI Taxonomy" id="2773304"/>
    <lineage>
        <taxon>Bacteria</taxon>
        <taxon>Pseudomonadati</taxon>
        <taxon>Bacteroidota</taxon>
        <taxon>Cytophagia</taxon>
        <taxon>Cytophagales</taxon>
        <taxon>Spirosomataceae</taxon>
        <taxon>Dyadobacter</taxon>
    </lineage>
</organism>
<dbReference type="Pfam" id="PF13563">
    <property type="entry name" value="2_5_RNA_ligase2"/>
    <property type="match status" value="1"/>
</dbReference>
<gene>
    <name evidence="1" type="ORF">IEE83_31880</name>
</gene>
<dbReference type="GO" id="GO:0016874">
    <property type="term" value="F:ligase activity"/>
    <property type="evidence" value="ECO:0007669"/>
    <property type="project" value="UniProtKB-KW"/>
</dbReference>
<keyword evidence="1" id="KW-0436">Ligase</keyword>
<protein>
    <submittedName>
        <fullName evidence="1">2'-5' RNA ligase family protein</fullName>
    </submittedName>
</protein>
<dbReference type="SUPFAM" id="SSF55144">
    <property type="entry name" value="LigT-like"/>
    <property type="match status" value="1"/>
</dbReference>
<name>A0ABR9WLT7_9BACT</name>
<proteinExistence type="predicted"/>
<accession>A0ABR9WLT7</accession>
<sequence length="212" mass="25023">MEQDPEDRMFEYLLVFNIPKGGFYDKAVSLNMRIQEQSVLERDKRYYPHLTAILTCLNESKESQFIRFLRDVTDSISPFNVTLSGIKGFDYNSVIYVDIEDKKPVKAIVEKLKTKLNGIVKPYKSVKYNRTFEPRFMKDDLHITIEKHLEKILYDCFLTLLKSENHTFENFMIEQMILFKKPLGPYKNQKIAVFKFLGKSGDEYIQGSLFDR</sequence>
<evidence type="ECO:0000313" key="2">
    <source>
        <dbReference type="Proteomes" id="UP000634134"/>
    </source>
</evidence>
<evidence type="ECO:0000313" key="1">
    <source>
        <dbReference type="EMBL" id="MBE9466490.1"/>
    </source>
</evidence>
<comment type="caution">
    <text evidence="1">The sequence shown here is derived from an EMBL/GenBank/DDBJ whole genome shotgun (WGS) entry which is preliminary data.</text>
</comment>
<keyword evidence="2" id="KW-1185">Reference proteome</keyword>
<dbReference type="Gene3D" id="3.90.1140.10">
    <property type="entry name" value="Cyclic phosphodiesterase"/>
    <property type="match status" value="1"/>
</dbReference>
<reference evidence="2" key="1">
    <citation type="submission" date="2023-07" db="EMBL/GenBank/DDBJ databases">
        <title>Dyadobacter sp. nov 'subterranea' isolated from contaminted grondwater.</title>
        <authorList>
            <person name="Szabo I."/>
            <person name="Al-Omari J."/>
            <person name="Szerdahelyi S.G."/>
            <person name="Rado J."/>
        </authorList>
    </citation>
    <scope>NUCLEOTIDE SEQUENCE [LARGE SCALE GENOMIC DNA]</scope>
    <source>
        <strain evidence="2">UP-52</strain>
    </source>
</reference>
<dbReference type="EMBL" id="JACYGY010000002">
    <property type="protein sequence ID" value="MBE9466490.1"/>
    <property type="molecule type" value="Genomic_DNA"/>
</dbReference>